<dbReference type="EMBL" id="CP014503">
    <property type="protein sequence ID" value="ANB14821.1"/>
    <property type="molecule type" value="Genomic_DNA"/>
</dbReference>
<dbReference type="PANTHER" id="PTHR31104">
    <property type="entry name" value="PEPTIDE-N4-(N-ACETYL-BETA-GLUCOSAMINYL)ASPARAGINE AMIDASE A PROTEIN"/>
    <property type="match status" value="1"/>
</dbReference>
<dbReference type="Proteomes" id="UP000189580">
    <property type="component" value="Chromosome b"/>
</dbReference>
<feature type="domain" description="Peptide N-acetyl-beta-D-glucosaminyl asparaginase amidase A N-terminal" evidence="1">
    <location>
        <begin position="32"/>
        <end position="335"/>
    </location>
</feature>
<dbReference type="GeneID" id="30034344"/>
<dbReference type="OrthoDB" id="1612078at2759"/>
<evidence type="ECO:0000313" key="2">
    <source>
        <dbReference type="EMBL" id="ANB14821.1"/>
    </source>
</evidence>
<dbReference type="RefSeq" id="XP_018737298.1">
    <property type="nucleotide sequence ID" value="XM_018879376.1"/>
</dbReference>
<evidence type="ECO:0000259" key="1">
    <source>
        <dbReference type="Pfam" id="PF12222"/>
    </source>
</evidence>
<accession>A0A167F4R4</accession>
<sequence length="603" mass="65034">MESPSLHQRDGAHMTVYDVTAPLDDIGSPIASQQLISDYDFGNSYGHPCIVSYSAPNVAFTNVRLTLNITCQGSQYDRLGRIYIGETEIWRMSTAEPNGQDISSGYVKDVTKFLSLFKQSGQKVTFDLGNILDSTYTGTFVASLTADFFNSPSTSSSNGTVADSIIKNTNPPDQITGLAPSLYWTSPDQPMNAQLPMLSRNTTRVAINIAATGNSGEEFWYTHLINPYGNGRNTGNNGPGRFVEVYVDGQLGGIAVPYPVIYAGGFAPSMWAPIVGYRAFDLPFYEVDLSPLLPLFWSQPTNITLKVSNGEQESNSFATDENWFVSASAMTWETEGVIGYGGIVPTTSDNKAYTFVSPSQANLNKNSDIVQVVQNDFDIYLQANLLYAKSSNIESVTVAWSQSAHYANLQNNTNQGNSQYIALISQFTDALTINGNPVLASQQSTSDSLEINLGDDTATNVSTVSIVRAYVESNMNTKTQCFQNGTAESVIQGALEMSSNSSNTISYQQLSLSNGHLYSRDMSADYLNVIADTSSSSNVGGSYASSLTGNQHYLGLADNAISQLNSSGFLEGASTQDYTSIVQQPSNTTLSQSGFKNLALVLG</sequence>
<dbReference type="InterPro" id="IPR021102">
    <property type="entry name" value="PNGase_A"/>
</dbReference>
<keyword evidence="3" id="KW-1185">Reference proteome</keyword>
<proteinExistence type="predicted"/>
<dbReference type="Pfam" id="PF12222">
    <property type="entry name" value="PNGaseA"/>
    <property type="match status" value="1"/>
</dbReference>
<organism evidence="2 3">
    <name type="scientific">Sugiyamaella lignohabitans</name>
    <dbReference type="NCBI Taxonomy" id="796027"/>
    <lineage>
        <taxon>Eukaryota</taxon>
        <taxon>Fungi</taxon>
        <taxon>Dikarya</taxon>
        <taxon>Ascomycota</taxon>
        <taxon>Saccharomycotina</taxon>
        <taxon>Dipodascomycetes</taxon>
        <taxon>Dipodascales</taxon>
        <taxon>Trichomonascaceae</taxon>
        <taxon>Sugiyamaella</taxon>
    </lineage>
</organism>
<dbReference type="InterPro" id="IPR056948">
    <property type="entry name" value="PNGaseA_N"/>
</dbReference>
<protein>
    <recommendedName>
        <fullName evidence="1">Peptide N-acetyl-beta-D-glucosaminyl asparaginase amidase A N-terminal domain-containing protein</fullName>
    </recommendedName>
</protein>
<dbReference type="KEGG" id="slb:AWJ20_2433"/>
<reference evidence="2 3" key="1">
    <citation type="submission" date="2016-02" db="EMBL/GenBank/DDBJ databases">
        <title>Complete genome sequence and transcriptome regulation of the pentose utilising yeast Sugiyamaella lignohabitans.</title>
        <authorList>
            <person name="Bellasio M."/>
            <person name="Peymann A."/>
            <person name="Valli M."/>
            <person name="Sipitzky M."/>
            <person name="Graf A."/>
            <person name="Sauer M."/>
            <person name="Marx H."/>
            <person name="Mattanovich D."/>
        </authorList>
    </citation>
    <scope>NUCLEOTIDE SEQUENCE [LARGE SCALE GENOMIC DNA]</scope>
    <source>
        <strain evidence="2 3">CBS 10342</strain>
    </source>
</reference>
<gene>
    <name evidence="2" type="ORF">AWJ20_2433</name>
</gene>
<dbReference type="AlphaFoldDB" id="A0A167F4R4"/>
<evidence type="ECO:0000313" key="3">
    <source>
        <dbReference type="Proteomes" id="UP000189580"/>
    </source>
</evidence>
<name>A0A167F4R4_9ASCO</name>